<organism evidence="1 2">
    <name type="scientific">Kineosporia succinea</name>
    <dbReference type="NCBI Taxonomy" id="84632"/>
    <lineage>
        <taxon>Bacteria</taxon>
        <taxon>Bacillati</taxon>
        <taxon>Actinomycetota</taxon>
        <taxon>Actinomycetes</taxon>
        <taxon>Kineosporiales</taxon>
        <taxon>Kineosporiaceae</taxon>
        <taxon>Kineosporia</taxon>
    </lineage>
</organism>
<sequence>MTENGSVGTPTISVATMSAISIDLEQRIATLPRQVRPGAAPLEPAQS</sequence>
<proteinExistence type="predicted"/>
<dbReference type="EMBL" id="JAUSQZ010000001">
    <property type="protein sequence ID" value="MDP9825620.1"/>
    <property type="molecule type" value="Genomic_DNA"/>
</dbReference>
<protein>
    <submittedName>
        <fullName evidence="1">Uncharacterized protein</fullName>
    </submittedName>
</protein>
<keyword evidence="2" id="KW-1185">Reference proteome</keyword>
<dbReference type="Proteomes" id="UP001235712">
    <property type="component" value="Unassembled WGS sequence"/>
</dbReference>
<name>A0ABT9P0K1_9ACTN</name>
<accession>A0ABT9P0K1</accession>
<evidence type="ECO:0000313" key="1">
    <source>
        <dbReference type="EMBL" id="MDP9825620.1"/>
    </source>
</evidence>
<comment type="caution">
    <text evidence="1">The sequence shown here is derived from an EMBL/GenBank/DDBJ whole genome shotgun (WGS) entry which is preliminary data.</text>
</comment>
<gene>
    <name evidence="1" type="ORF">J2S57_001369</name>
</gene>
<reference evidence="1 2" key="1">
    <citation type="submission" date="2023-07" db="EMBL/GenBank/DDBJ databases">
        <title>Sequencing the genomes of 1000 actinobacteria strains.</title>
        <authorList>
            <person name="Klenk H.-P."/>
        </authorList>
    </citation>
    <scope>NUCLEOTIDE SEQUENCE [LARGE SCALE GENOMIC DNA]</scope>
    <source>
        <strain evidence="1 2">DSM 44388</strain>
    </source>
</reference>
<dbReference type="RefSeq" id="WP_307239595.1">
    <property type="nucleotide sequence ID" value="NZ_JAUSQZ010000001.1"/>
</dbReference>
<evidence type="ECO:0000313" key="2">
    <source>
        <dbReference type="Proteomes" id="UP001235712"/>
    </source>
</evidence>